<keyword evidence="4 7" id="KW-0067">ATP-binding</keyword>
<keyword evidence="6 7" id="KW-0030">Aminoacyl-tRNA synthetase</keyword>
<dbReference type="RefSeq" id="WP_092446503.1">
    <property type="nucleotide sequence ID" value="NZ_JBLXAG010000001.1"/>
</dbReference>
<dbReference type="InterPro" id="IPR004364">
    <property type="entry name" value="Aa-tRNA-synt_II"/>
</dbReference>
<comment type="catalytic activity">
    <reaction evidence="7">
        <text>tRNA(Asn) + L-asparagine + ATP = L-asparaginyl-tRNA(Asn) + AMP + diphosphate + H(+)</text>
        <dbReference type="Rhea" id="RHEA:11180"/>
        <dbReference type="Rhea" id="RHEA-COMP:9659"/>
        <dbReference type="Rhea" id="RHEA-COMP:9674"/>
        <dbReference type="ChEBI" id="CHEBI:15378"/>
        <dbReference type="ChEBI" id="CHEBI:30616"/>
        <dbReference type="ChEBI" id="CHEBI:33019"/>
        <dbReference type="ChEBI" id="CHEBI:58048"/>
        <dbReference type="ChEBI" id="CHEBI:78442"/>
        <dbReference type="ChEBI" id="CHEBI:78515"/>
        <dbReference type="ChEBI" id="CHEBI:456215"/>
        <dbReference type="EC" id="6.1.1.22"/>
    </reaction>
</comment>
<dbReference type="SUPFAM" id="SSF55681">
    <property type="entry name" value="Class II aaRS and biotin synthetases"/>
    <property type="match status" value="1"/>
</dbReference>
<feature type="coiled-coil region" evidence="8">
    <location>
        <begin position="271"/>
        <end position="298"/>
    </location>
</feature>
<evidence type="ECO:0000256" key="2">
    <source>
        <dbReference type="ARBA" id="ARBA00022598"/>
    </source>
</evidence>
<comment type="subcellular location">
    <subcellularLocation>
        <location evidence="7">Cytoplasm</location>
    </subcellularLocation>
</comment>
<dbReference type="GO" id="GO:0005524">
    <property type="term" value="F:ATP binding"/>
    <property type="evidence" value="ECO:0007669"/>
    <property type="project" value="UniProtKB-UniRule"/>
</dbReference>
<dbReference type="Proteomes" id="UP000198963">
    <property type="component" value="Chromosome I"/>
</dbReference>
<evidence type="ECO:0000313" key="10">
    <source>
        <dbReference type="EMBL" id="SDS58712.1"/>
    </source>
</evidence>
<dbReference type="CDD" id="cd00776">
    <property type="entry name" value="AsxRS_core"/>
    <property type="match status" value="1"/>
</dbReference>
<dbReference type="Pfam" id="PF00152">
    <property type="entry name" value="tRNA-synt_2"/>
    <property type="match status" value="1"/>
</dbReference>
<evidence type="ECO:0000256" key="5">
    <source>
        <dbReference type="ARBA" id="ARBA00022917"/>
    </source>
</evidence>
<dbReference type="PANTHER" id="PTHR22594:SF34">
    <property type="entry name" value="ASPARAGINE--TRNA LIGASE, MITOCHONDRIAL-RELATED"/>
    <property type="match status" value="1"/>
</dbReference>
<dbReference type="InterPro" id="IPR045864">
    <property type="entry name" value="aa-tRNA-synth_II/BPL/LPL"/>
</dbReference>
<dbReference type="GO" id="GO:0006421">
    <property type="term" value="P:asparaginyl-tRNA aminoacylation"/>
    <property type="evidence" value="ECO:0007669"/>
    <property type="project" value="UniProtKB-UniRule"/>
</dbReference>
<dbReference type="InterPro" id="IPR002312">
    <property type="entry name" value="Asp/Asn-tRNA-synth_IIb"/>
</dbReference>
<dbReference type="GO" id="GO:0005737">
    <property type="term" value="C:cytoplasm"/>
    <property type="evidence" value="ECO:0007669"/>
    <property type="project" value="UniProtKB-SubCell"/>
</dbReference>
<evidence type="ECO:0000256" key="4">
    <source>
        <dbReference type="ARBA" id="ARBA00022840"/>
    </source>
</evidence>
<dbReference type="CDD" id="cd04318">
    <property type="entry name" value="EcAsnRS_like_N"/>
    <property type="match status" value="1"/>
</dbReference>
<keyword evidence="11" id="KW-1185">Reference proteome</keyword>
<dbReference type="FunFam" id="3.30.930.10:FF:000016">
    <property type="entry name" value="Asparagine--tRNA ligase"/>
    <property type="match status" value="1"/>
</dbReference>
<proteinExistence type="inferred from homology"/>
<name>A0A1H1TEJ9_9FLAO</name>
<keyword evidence="7" id="KW-0963">Cytoplasm</keyword>
<dbReference type="PANTHER" id="PTHR22594">
    <property type="entry name" value="ASPARTYL/LYSYL-TRNA SYNTHETASE"/>
    <property type="match status" value="1"/>
</dbReference>
<dbReference type="InterPro" id="IPR006195">
    <property type="entry name" value="aa-tRNA-synth_II"/>
</dbReference>
<dbReference type="Gene3D" id="2.40.50.140">
    <property type="entry name" value="Nucleic acid-binding proteins"/>
    <property type="match status" value="1"/>
</dbReference>
<comment type="similarity">
    <text evidence="1 7">Belongs to the class-II aminoacyl-tRNA synthetase family.</text>
</comment>
<dbReference type="HAMAP" id="MF_00534">
    <property type="entry name" value="Asn_tRNA_synth"/>
    <property type="match status" value="1"/>
</dbReference>
<evidence type="ECO:0000256" key="7">
    <source>
        <dbReference type="HAMAP-Rule" id="MF_00534"/>
    </source>
</evidence>
<evidence type="ECO:0000259" key="9">
    <source>
        <dbReference type="PROSITE" id="PS50862"/>
    </source>
</evidence>
<accession>A0A1H1TEJ9</accession>
<evidence type="ECO:0000256" key="3">
    <source>
        <dbReference type="ARBA" id="ARBA00022741"/>
    </source>
</evidence>
<dbReference type="AlphaFoldDB" id="A0A1H1TEJ9"/>
<dbReference type="STRING" id="1249933.SAMN04489797_1929"/>
<dbReference type="PROSITE" id="PS50862">
    <property type="entry name" value="AA_TRNA_LIGASE_II"/>
    <property type="match status" value="1"/>
</dbReference>
<evidence type="ECO:0000313" key="11">
    <source>
        <dbReference type="Proteomes" id="UP000198963"/>
    </source>
</evidence>
<dbReference type="InterPro" id="IPR012340">
    <property type="entry name" value="NA-bd_OB-fold"/>
</dbReference>
<protein>
    <recommendedName>
        <fullName evidence="7">Asparagine--tRNA ligase</fullName>
        <ecNumber evidence="7">6.1.1.22</ecNumber>
    </recommendedName>
    <alternativeName>
        <fullName evidence="7">Asparaginyl-tRNA synthetase</fullName>
        <shortName evidence="7">AsnRS</shortName>
    </alternativeName>
</protein>
<comment type="subunit">
    <text evidence="7">Homodimer.</text>
</comment>
<dbReference type="NCBIfam" id="NF003037">
    <property type="entry name" value="PRK03932.1"/>
    <property type="match status" value="1"/>
</dbReference>
<dbReference type="EC" id="6.1.1.22" evidence="7"/>
<dbReference type="Pfam" id="PF01336">
    <property type="entry name" value="tRNA_anti-codon"/>
    <property type="match status" value="1"/>
</dbReference>
<dbReference type="EMBL" id="LT629774">
    <property type="protein sequence ID" value="SDS58712.1"/>
    <property type="molecule type" value="Genomic_DNA"/>
</dbReference>
<sequence length="477" mass="54557">MTSKTVAQLLSQDVTLQDVSIKGWVRTFRANRFIALNDGSTINNIQCVVDFENFDEALLKRVTTGAAIHVTGELVESQGKGQTVEIVVKTLEILGDSDPETYPIQPKKHSFEFLRENAHLRTRTNTFSAVMRLRSSLSFAVHKYFNENGFNYMHTPIITGSDAEGAGEMFRVTGLDAKNPPLNEDGSVNYKEDFFGKETNLTVSGQLEAETYAMSLGKVYTFGPTFRAENSNTTRHLAEFWMIEPEVAFMDLAGNMDLAEDFMKSVLSHILENNKEDLEFLEKRLLDEEKTKPQAQRSEMSLIEKIKFVVDNNFKRVSYTEAIDILRNCKPNKKKKFNYIIEEWGADLQSEHERYLVEKHFKCPVILFDYPANIKAFYMRLNEDGKTVRAMDILFPGIGEMVGGSQREERLDVLKEKMKALDIPEEELWWYLDLRKYGTAVHSGFGLGFERLVMFATGMGNIRDVIPYPRTPQNAEF</sequence>
<keyword evidence="3 7" id="KW-0547">Nucleotide-binding</keyword>
<dbReference type="GO" id="GO:0004816">
    <property type="term" value="F:asparagine-tRNA ligase activity"/>
    <property type="evidence" value="ECO:0007669"/>
    <property type="project" value="UniProtKB-UniRule"/>
</dbReference>
<dbReference type="InterPro" id="IPR004365">
    <property type="entry name" value="NA-bd_OB_tRNA"/>
</dbReference>
<keyword evidence="8" id="KW-0175">Coiled coil</keyword>
<evidence type="ECO:0000256" key="6">
    <source>
        <dbReference type="ARBA" id="ARBA00023146"/>
    </source>
</evidence>
<keyword evidence="5 7" id="KW-0648">Protein biosynthesis</keyword>
<dbReference type="InterPro" id="IPR004522">
    <property type="entry name" value="Asn-tRNA-ligase"/>
</dbReference>
<evidence type="ECO:0000256" key="1">
    <source>
        <dbReference type="ARBA" id="ARBA00008226"/>
    </source>
</evidence>
<reference evidence="10 11" key="1">
    <citation type="submission" date="2016-10" db="EMBL/GenBank/DDBJ databases">
        <authorList>
            <person name="Varghese N."/>
            <person name="Submissions S."/>
        </authorList>
    </citation>
    <scope>NUCLEOTIDE SEQUENCE [LARGE SCALE GENOMIC DNA]</scope>
    <source>
        <strain evidence="10 11">RHA_55</strain>
    </source>
</reference>
<gene>
    <name evidence="7" type="primary">asnS</name>
    <name evidence="10" type="ORF">SAMN04489797_1929</name>
</gene>
<dbReference type="GO" id="GO:0003676">
    <property type="term" value="F:nucleic acid binding"/>
    <property type="evidence" value="ECO:0007669"/>
    <property type="project" value="InterPro"/>
</dbReference>
<organism evidence="10 11">
    <name type="scientific">Winogradskyella sediminis</name>
    <dbReference type="NCBI Taxonomy" id="1382466"/>
    <lineage>
        <taxon>Bacteria</taxon>
        <taxon>Pseudomonadati</taxon>
        <taxon>Bacteroidota</taxon>
        <taxon>Flavobacteriia</taxon>
        <taxon>Flavobacteriales</taxon>
        <taxon>Flavobacteriaceae</taxon>
        <taxon>Winogradskyella</taxon>
    </lineage>
</organism>
<dbReference type="PRINTS" id="PR01042">
    <property type="entry name" value="TRNASYNTHASP"/>
</dbReference>
<keyword evidence="2 7" id="KW-0436">Ligase</keyword>
<dbReference type="Gene3D" id="3.30.930.10">
    <property type="entry name" value="Bira Bifunctional Protein, Domain 2"/>
    <property type="match status" value="1"/>
</dbReference>
<dbReference type="SUPFAM" id="SSF50249">
    <property type="entry name" value="Nucleic acid-binding proteins"/>
    <property type="match status" value="1"/>
</dbReference>
<dbReference type="NCBIfam" id="TIGR00457">
    <property type="entry name" value="asnS"/>
    <property type="match status" value="1"/>
</dbReference>
<feature type="domain" description="Aminoacyl-transfer RNA synthetases class-II family profile" evidence="9">
    <location>
        <begin position="131"/>
        <end position="467"/>
    </location>
</feature>
<evidence type="ECO:0000256" key="8">
    <source>
        <dbReference type="SAM" id="Coils"/>
    </source>
</evidence>